<evidence type="ECO:0000313" key="3">
    <source>
        <dbReference type="Proteomes" id="UP000630887"/>
    </source>
</evidence>
<gene>
    <name evidence="2" type="ORF">Cco03nite_82040</name>
</gene>
<dbReference type="InterPro" id="IPR013216">
    <property type="entry name" value="Methyltransf_11"/>
</dbReference>
<dbReference type="Pfam" id="PF08241">
    <property type="entry name" value="Methyltransf_11"/>
    <property type="match status" value="1"/>
</dbReference>
<dbReference type="SUPFAM" id="SSF53335">
    <property type="entry name" value="S-adenosyl-L-methionine-dependent methyltransferases"/>
    <property type="match status" value="1"/>
</dbReference>
<dbReference type="InterPro" id="IPR029063">
    <property type="entry name" value="SAM-dependent_MTases_sf"/>
</dbReference>
<dbReference type="Gene3D" id="3.40.50.150">
    <property type="entry name" value="Vaccinia Virus protein VP39"/>
    <property type="match status" value="1"/>
</dbReference>
<feature type="domain" description="Methyltransferase type 11" evidence="1">
    <location>
        <begin position="39"/>
        <end position="133"/>
    </location>
</feature>
<organism evidence="2 3">
    <name type="scientific">Catellatospora coxensis</name>
    <dbReference type="NCBI Taxonomy" id="310354"/>
    <lineage>
        <taxon>Bacteria</taxon>
        <taxon>Bacillati</taxon>
        <taxon>Actinomycetota</taxon>
        <taxon>Actinomycetes</taxon>
        <taxon>Micromonosporales</taxon>
        <taxon>Micromonosporaceae</taxon>
        <taxon>Catellatospora</taxon>
    </lineage>
</organism>
<comment type="caution">
    <text evidence="2">The sequence shown here is derived from an EMBL/GenBank/DDBJ whole genome shotgun (WGS) entry which is preliminary data.</text>
</comment>
<dbReference type="Proteomes" id="UP000630887">
    <property type="component" value="Unassembled WGS sequence"/>
</dbReference>
<dbReference type="GO" id="GO:0008757">
    <property type="term" value="F:S-adenosylmethionine-dependent methyltransferase activity"/>
    <property type="evidence" value="ECO:0007669"/>
    <property type="project" value="InterPro"/>
</dbReference>
<dbReference type="PANTHER" id="PTHR43591">
    <property type="entry name" value="METHYLTRANSFERASE"/>
    <property type="match status" value="1"/>
</dbReference>
<protein>
    <submittedName>
        <fullName evidence="2">Methyltransferase</fullName>
    </submittedName>
</protein>
<evidence type="ECO:0000313" key="2">
    <source>
        <dbReference type="EMBL" id="GIG11504.1"/>
    </source>
</evidence>
<dbReference type="PANTHER" id="PTHR43591:SF24">
    <property type="entry name" value="2-METHOXY-6-POLYPRENYL-1,4-BENZOQUINOL METHYLASE, MITOCHONDRIAL"/>
    <property type="match status" value="1"/>
</dbReference>
<dbReference type="AlphaFoldDB" id="A0A8J3L4W6"/>
<name>A0A8J3L4W6_9ACTN</name>
<dbReference type="EMBL" id="BONI01000142">
    <property type="protein sequence ID" value="GIG11504.1"/>
    <property type="molecule type" value="Genomic_DNA"/>
</dbReference>
<accession>A0A8J3L4W6</accession>
<dbReference type="CDD" id="cd02440">
    <property type="entry name" value="AdoMet_MTases"/>
    <property type="match status" value="1"/>
</dbReference>
<dbReference type="GO" id="GO:0032259">
    <property type="term" value="P:methylation"/>
    <property type="evidence" value="ECO:0007669"/>
    <property type="project" value="UniProtKB-KW"/>
</dbReference>
<keyword evidence="3" id="KW-1185">Reference proteome</keyword>
<keyword evidence="2" id="KW-0808">Transferase</keyword>
<proteinExistence type="predicted"/>
<reference evidence="2 3" key="1">
    <citation type="submission" date="2021-01" db="EMBL/GenBank/DDBJ databases">
        <title>Whole genome shotgun sequence of Catellatospora coxensis NBRC 107359.</title>
        <authorList>
            <person name="Komaki H."/>
            <person name="Tamura T."/>
        </authorList>
    </citation>
    <scope>NUCLEOTIDE SEQUENCE [LARGE SCALE GENOMIC DNA]</scope>
    <source>
        <strain evidence="2 3">NBRC 107359</strain>
    </source>
</reference>
<keyword evidence="2" id="KW-0489">Methyltransferase</keyword>
<evidence type="ECO:0000259" key="1">
    <source>
        <dbReference type="Pfam" id="PF08241"/>
    </source>
</evidence>
<dbReference type="RefSeq" id="WP_239168072.1">
    <property type="nucleotide sequence ID" value="NZ_BAAALC010000026.1"/>
</dbReference>
<sequence length="263" mass="27706">MADLWTAGEAYDVYMGRWSARIADAFVRLLAVPSGRSWLDVGCGTGALTAAVLARAEPSRVTGVDPAEGFLAHARTRVTDPRVTFYSGDARSLPVPDGSFDAVVSGLMLNFVPEPEQAVAECVRAAAPGGTVAAYVWDYAEGMALLRHFWTAAVAGDPAAAPLDEGRRFPLCRPEPLADLWTRARLAAVTVRPVEAVAVFADFADLWTPFLGGQGPAPGHVATLSAADRDALRDRLHDALPVAADGSITLAARAWAVSGVRPS</sequence>